<organism evidence="7 8">
    <name type="scientific">Clostridium moniliforme</name>
    <dbReference type="NCBI Taxonomy" id="39489"/>
    <lineage>
        <taxon>Bacteria</taxon>
        <taxon>Bacillati</taxon>
        <taxon>Bacillota</taxon>
        <taxon>Clostridia</taxon>
        <taxon>Eubacteriales</taxon>
        <taxon>Clostridiaceae</taxon>
        <taxon>Clostridium</taxon>
    </lineage>
</organism>
<comment type="similarity">
    <text evidence="1">Belongs to the SorC transcriptional regulatory family.</text>
</comment>
<dbReference type="InterPro" id="IPR037171">
    <property type="entry name" value="NagB/RpiA_transferase-like"/>
</dbReference>
<dbReference type="InterPro" id="IPR051054">
    <property type="entry name" value="SorC_transcr_regulators"/>
</dbReference>
<evidence type="ECO:0000256" key="1">
    <source>
        <dbReference type="ARBA" id="ARBA00010466"/>
    </source>
</evidence>
<dbReference type="EMBL" id="JAGGJZ010000002">
    <property type="protein sequence ID" value="MBP1889313.1"/>
    <property type="molecule type" value="Genomic_DNA"/>
</dbReference>
<feature type="domain" description="CggR N-terminal DNA binding" evidence="6">
    <location>
        <begin position="18"/>
        <end position="87"/>
    </location>
</feature>
<dbReference type="Pfam" id="PF04198">
    <property type="entry name" value="Sugar-bind"/>
    <property type="match status" value="1"/>
</dbReference>
<evidence type="ECO:0000256" key="3">
    <source>
        <dbReference type="ARBA" id="ARBA00023125"/>
    </source>
</evidence>
<proteinExistence type="inferred from homology"/>
<evidence type="ECO:0000256" key="4">
    <source>
        <dbReference type="ARBA" id="ARBA00023163"/>
    </source>
</evidence>
<sequence>MQEILSLQKKIVPELVEILEKRYIILRTIFLNQPIGRRVLANELSLSERVVRTEVSFLKGQGLIEINTSGMNVTKSGEEIVDKLSMFIHELRGLSDIENGIKKLLSLKKVIIVPGDVDSNPSVLKDIGKAASNYLKKVIKSNSIIALTGGSSVKEVVESFGPIRNVSNVLVVPARGGLGRTVEIQANTLVASLAKKVNGTYKMLHVPESASLELLNSLKHEESIKEVIKSIHNADIFIYGVGNAFVMAKKRELSDERISKLAELNAIGEAFGCYFDKDSNVVLNTTTVELTVDEARKIKTHIVVAGGKNKVEAIIATQRNNKNGVLITDEAAGREIFKILSSQNN</sequence>
<dbReference type="Gene3D" id="3.40.50.1360">
    <property type="match status" value="1"/>
</dbReference>
<evidence type="ECO:0000259" key="6">
    <source>
        <dbReference type="Pfam" id="PF21715"/>
    </source>
</evidence>
<name>A0ABS4EZ78_9CLOT</name>
<dbReference type="InterPro" id="IPR007324">
    <property type="entry name" value="Sugar-bd_dom_put"/>
</dbReference>
<evidence type="ECO:0000313" key="8">
    <source>
        <dbReference type="Proteomes" id="UP000783390"/>
    </source>
</evidence>
<keyword evidence="4" id="KW-0804">Transcription</keyword>
<keyword evidence="3" id="KW-0238">DNA-binding</keyword>
<evidence type="ECO:0000259" key="5">
    <source>
        <dbReference type="Pfam" id="PF04198"/>
    </source>
</evidence>
<evidence type="ECO:0000256" key="2">
    <source>
        <dbReference type="ARBA" id="ARBA00023015"/>
    </source>
</evidence>
<evidence type="ECO:0000313" key="7">
    <source>
        <dbReference type="EMBL" id="MBP1889313.1"/>
    </source>
</evidence>
<dbReference type="InterPro" id="IPR036390">
    <property type="entry name" value="WH_DNA-bd_sf"/>
</dbReference>
<comment type="caution">
    <text evidence="7">The sequence shown here is derived from an EMBL/GenBank/DDBJ whole genome shotgun (WGS) entry which is preliminary data.</text>
</comment>
<keyword evidence="8" id="KW-1185">Reference proteome</keyword>
<dbReference type="Gene3D" id="1.10.10.10">
    <property type="entry name" value="Winged helix-like DNA-binding domain superfamily/Winged helix DNA-binding domain"/>
    <property type="match status" value="1"/>
</dbReference>
<dbReference type="InterPro" id="IPR036388">
    <property type="entry name" value="WH-like_DNA-bd_sf"/>
</dbReference>
<dbReference type="RefSeq" id="WP_209796023.1">
    <property type="nucleotide sequence ID" value="NZ_JAGGJZ010000002.1"/>
</dbReference>
<reference evidence="7 8" key="1">
    <citation type="submission" date="2021-03" db="EMBL/GenBank/DDBJ databases">
        <title>Genomic Encyclopedia of Type Strains, Phase IV (KMG-IV): sequencing the most valuable type-strain genomes for metagenomic binning, comparative biology and taxonomic classification.</title>
        <authorList>
            <person name="Goeker M."/>
        </authorList>
    </citation>
    <scope>NUCLEOTIDE SEQUENCE [LARGE SCALE GENOMIC DNA]</scope>
    <source>
        <strain evidence="7 8">DSM 3984</strain>
    </source>
</reference>
<gene>
    <name evidence="7" type="ORF">J2Z53_000894</name>
</gene>
<accession>A0ABS4EZ78</accession>
<dbReference type="InterPro" id="IPR048715">
    <property type="entry name" value="CggR_N"/>
</dbReference>
<dbReference type="Pfam" id="PF21715">
    <property type="entry name" value="CggR_N"/>
    <property type="match status" value="1"/>
</dbReference>
<dbReference type="SUPFAM" id="SSF100950">
    <property type="entry name" value="NagB/RpiA/CoA transferase-like"/>
    <property type="match status" value="1"/>
</dbReference>
<keyword evidence="2" id="KW-0805">Transcription regulation</keyword>
<dbReference type="SUPFAM" id="SSF46785">
    <property type="entry name" value="Winged helix' DNA-binding domain"/>
    <property type="match status" value="1"/>
</dbReference>
<protein>
    <submittedName>
        <fullName evidence="7">Central glycolytic genes regulator</fullName>
    </submittedName>
</protein>
<feature type="domain" description="Sugar-binding" evidence="5">
    <location>
        <begin position="91"/>
        <end position="336"/>
    </location>
</feature>
<dbReference type="PANTHER" id="PTHR34294:SF5">
    <property type="entry name" value="CENTRAL GLYCOLYTIC GENES REGULATOR"/>
    <property type="match status" value="1"/>
</dbReference>
<dbReference type="PANTHER" id="PTHR34294">
    <property type="entry name" value="TRANSCRIPTIONAL REGULATOR-RELATED"/>
    <property type="match status" value="1"/>
</dbReference>
<dbReference type="Proteomes" id="UP000783390">
    <property type="component" value="Unassembled WGS sequence"/>
</dbReference>